<evidence type="ECO:0000256" key="1">
    <source>
        <dbReference type="SAM" id="MobiDB-lite"/>
    </source>
</evidence>
<dbReference type="EMBL" id="PYYB01000002">
    <property type="protein sequence ID" value="PTL56130.1"/>
    <property type="molecule type" value="Genomic_DNA"/>
</dbReference>
<accession>A0A2T4UEB4</accession>
<gene>
    <name evidence="2" type="ORF">C7Y72_14140</name>
</gene>
<name>A0A2T4UEB4_9ACTN</name>
<comment type="caution">
    <text evidence="2">The sequence shown here is derived from an EMBL/GenBank/DDBJ whole genome shotgun (WGS) entry which is preliminary data.</text>
</comment>
<evidence type="ECO:0000313" key="3">
    <source>
        <dbReference type="Proteomes" id="UP000240739"/>
    </source>
</evidence>
<evidence type="ECO:0000313" key="2">
    <source>
        <dbReference type="EMBL" id="PTL56130.1"/>
    </source>
</evidence>
<protein>
    <submittedName>
        <fullName evidence="2">Uncharacterized protein</fullName>
    </submittedName>
</protein>
<dbReference type="InterPro" id="IPR041025">
    <property type="entry name" value="HNH_repeat"/>
</dbReference>
<sequence>MHRNHLLFDDPAAATAWGFIQQLSPACQHLLLARLREHLAVLETTGGPAATREAHAVRALHEALDLLLAEEPGSVLTVEAYRRLRHANPDAGWPEDRNLRRWLGGGSWNDALRRARMEAVPDGDRLVVERARDITAEQAVAALRLCAGDLGGPPTLSQYVAWARRDERYVDPDIPASQLPFMRLFESWAGALVAAGLVEAPDGQDAGLAAVVASGHVRPAQYAYSATDRCKPLQRCAAELGRSPRQQEYTAWRQRCQRDAMTAGRPVPAIPSPSTLVRDAGTWDEALAAAGLERLGGRATRSNPDRSPRGGSDKRWSQYSLITILDRADAAVPGRLSTTAYGRWRREVLGAAKPGSQDRALPIYQTYISWFGSWQAALDTLERYRAAPDEPFLDGDPRLTEEPS</sequence>
<reference evidence="2 3" key="1">
    <citation type="submission" date="2018-03" db="EMBL/GenBank/DDBJ databases">
        <title>Aquarubrobacter algicola gen. nov., sp. nov., a novel actinobacterium isolated from shallow eutrophic lake during the end of cyanobacterial harmful algal blooms.</title>
        <authorList>
            <person name="Chun S.J."/>
        </authorList>
    </citation>
    <scope>NUCLEOTIDE SEQUENCE [LARGE SCALE GENOMIC DNA]</scope>
    <source>
        <strain evidence="2 3">Seoho-28</strain>
    </source>
</reference>
<dbReference type="RefSeq" id="WP_107569849.1">
    <property type="nucleotide sequence ID" value="NZ_PYYB01000002.1"/>
</dbReference>
<feature type="compositionally biased region" description="Basic and acidic residues" evidence="1">
    <location>
        <begin position="303"/>
        <end position="314"/>
    </location>
</feature>
<dbReference type="Proteomes" id="UP000240739">
    <property type="component" value="Unassembled WGS sequence"/>
</dbReference>
<organism evidence="2 3">
    <name type="scientific">Paraconexibacter algicola</name>
    <dbReference type="NCBI Taxonomy" id="2133960"/>
    <lineage>
        <taxon>Bacteria</taxon>
        <taxon>Bacillati</taxon>
        <taxon>Actinomycetota</taxon>
        <taxon>Thermoleophilia</taxon>
        <taxon>Solirubrobacterales</taxon>
        <taxon>Paraconexibacteraceae</taxon>
        <taxon>Paraconexibacter</taxon>
    </lineage>
</organism>
<keyword evidence="3" id="KW-1185">Reference proteome</keyword>
<feature type="region of interest" description="Disordered" evidence="1">
    <location>
        <begin position="294"/>
        <end position="314"/>
    </location>
</feature>
<dbReference type="Pfam" id="PF18780">
    <property type="entry name" value="HNH_repeat"/>
    <property type="match status" value="1"/>
</dbReference>
<proteinExistence type="predicted"/>
<dbReference type="AlphaFoldDB" id="A0A2T4UEB4"/>